<evidence type="ECO:0000313" key="1">
    <source>
        <dbReference type="EMBL" id="WHX48271.1"/>
    </source>
</evidence>
<reference evidence="1" key="1">
    <citation type="submission" date="2023-05" db="EMBL/GenBank/DDBJ databases">
        <title>Comparative genomics of Bacillaceae isolates and their secondary metabolite potential.</title>
        <authorList>
            <person name="Song L."/>
            <person name="Nielsen L.J."/>
            <person name="Mohite O."/>
            <person name="Xu X."/>
            <person name="Weber T."/>
            <person name="Kovacs A.T."/>
        </authorList>
    </citation>
    <scope>NUCLEOTIDE SEQUENCE</scope>
    <source>
        <strain evidence="1">B2_4</strain>
    </source>
</reference>
<proteinExistence type="predicted"/>
<dbReference type="KEGG" id="pwn:QNH46_19540"/>
<protein>
    <submittedName>
        <fullName evidence="1">Uncharacterized protein</fullName>
    </submittedName>
</protein>
<name>A0AA95I3P6_9BACL</name>
<organism evidence="1 2">
    <name type="scientific">Paenibacillus woosongensis</name>
    <dbReference type="NCBI Taxonomy" id="307580"/>
    <lineage>
        <taxon>Bacteria</taxon>
        <taxon>Bacillati</taxon>
        <taxon>Bacillota</taxon>
        <taxon>Bacilli</taxon>
        <taxon>Bacillales</taxon>
        <taxon>Paenibacillaceae</taxon>
        <taxon>Paenibacillus</taxon>
    </lineage>
</organism>
<evidence type="ECO:0000313" key="2">
    <source>
        <dbReference type="Proteomes" id="UP001177943"/>
    </source>
</evidence>
<dbReference type="EMBL" id="CP126084">
    <property type="protein sequence ID" value="WHX48271.1"/>
    <property type="molecule type" value="Genomic_DNA"/>
</dbReference>
<dbReference type="Proteomes" id="UP001177943">
    <property type="component" value="Chromosome"/>
</dbReference>
<dbReference type="AlphaFoldDB" id="A0AA95I3P6"/>
<accession>A0AA95I3P6</accession>
<gene>
    <name evidence="1" type="ORF">QNH46_19540</name>
</gene>
<dbReference type="RefSeq" id="WP_283925697.1">
    <property type="nucleotide sequence ID" value="NZ_CP126084.1"/>
</dbReference>
<sequence length="126" mass="14241">MARLRVLFPAEWISEQAARSGTLPLDTAIAEERERELRLAKRTEHLAIADAVLKLLAYGALLLLGLQILPFRRVAGWLLRSRIAPGKLEEIDPLLAVYIYRKGRLLEDKKAPDILPEFVFTEGARP</sequence>